<name>A0A926EE60_9FIRM</name>
<evidence type="ECO:0000313" key="2">
    <source>
        <dbReference type="EMBL" id="MBC8570769.1"/>
    </source>
</evidence>
<dbReference type="Gene3D" id="3.30.420.40">
    <property type="match status" value="2"/>
</dbReference>
<dbReference type="CDD" id="cd24032">
    <property type="entry name" value="ASKHA_NBD_TsaB"/>
    <property type="match status" value="1"/>
</dbReference>
<dbReference type="InterPro" id="IPR043129">
    <property type="entry name" value="ATPase_NBD"/>
</dbReference>
<dbReference type="AlphaFoldDB" id="A0A926EE60"/>
<dbReference type="InterPro" id="IPR000905">
    <property type="entry name" value="Gcp-like_dom"/>
</dbReference>
<dbReference type="Pfam" id="PF00814">
    <property type="entry name" value="TsaD"/>
    <property type="match status" value="1"/>
</dbReference>
<accession>A0A926EE60</accession>
<sequence>MKILAIESSACCASAAIVEEGKVWGEFFGNTRLTHSQTLLPMVEALLQCTAIPLAGIDAFAVAAGPGSFTGLRIGVAAVKGLARAQDKPCLPVSTLEAMAWGEPLWDGLICGVMDARCKQVYTALFSAEGQKIQRLTPDEAISLDALRERLKGVEKSVVLVGDGAELCYNEVKELPHVALAAPQSRFQRAAGVGMCACELWKQGGAVSAQELSVSYLRLPQAERELKKKLSRDRLP</sequence>
<dbReference type="InterPro" id="IPR022496">
    <property type="entry name" value="T6A_TsaB"/>
</dbReference>
<evidence type="ECO:0000313" key="3">
    <source>
        <dbReference type="Proteomes" id="UP000660861"/>
    </source>
</evidence>
<dbReference type="Proteomes" id="UP000660861">
    <property type="component" value="Unassembled WGS sequence"/>
</dbReference>
<dbReference type="EMBL" id="JACRTC010000005">
    <property type="protein sequence ID" value="MBC8570769.1"/>
    <property type="molecule type" value="Genomic_DNA"/>
</dbReference>
<dbReference type="GO" id="GO:0002949">
    <property type="term" value="P:tRNA threonylcarbamoyladenosine modification"/>
    <property type="evidence" value="ECO:0007669"/>
    <property type="project" value="InterPro"/>
</dbReference>
<proteinExistence type="predicted"/>
<organism evidence="2 3">
    <name type="scientific">Zongyangia hominis</name>
    <dbReference type="NCBI Taxonomy" id="2763677"/>
    <lineage>
        <taxon>Bacteria</taxon>
        <taxon>Bacillati</taxon>
        <taxon>Bacillota</taxon>
        <taxon>Clostridia</taxon>
        <taxon>Eubacteriales</taxon>
        <taxon>Oscillospiraceae</taxon>
        <taxon>Zongyangia</taxon>
    </lineage>
</organism>
<feature type="domain" description="Gcp-like" evidence="1">
    <location>
        <begin position="34"/>
        <end position="147"/>
    </location>
</feature>
<gene>
    <name evidence="2" type="primary">tsaB</name>
    <name evidence="2" type="ORF">H8709_08005</name>
</gene>
<comment type="caution">
    <text evidence="2">The sequence shown here is derived from an EMBL/GenBank/DDBJ whole genome shotgun (WGS) entry which is preliminary data.</text>
</comment>
<dbReference type="PANTHER" id="PTHR11735:SF11">
    <property type="entry name" value="TRNA THREONYLCARBAMOYLADENOSINE BIOSYNTHESIS PROTEIN TSAB"/>
    <property type="match status" value="1"/>
</dbReference>
<keyword evidence="3" id="KW-1185">Reference proteome</keyword>
<dbReference type="PANTHER" id="PTHR11735">
    <property type="entry name" value="TRNA N6-ADENOSINE THREONYLCARBAMOYLTRANSFERASE"/>
    <property type="match status" value="1"/>
</dbReference>
<dbReference type="RefSeq" id="WP_262397863.1">
    <property type="nucleotide sequence ID" value="NZ_JACRTC010000005.1"/>
</dbReference>
<evidence type="ECO:0000259" key="1">
    <source>
        <dbReference type="Pfam" id="PF00814"/>
    </source>
</evidence>
<reference evidence="2" key="1">
    <citation type="submission" date="2020-08" db="EMBL/GenBank/DDBJ databases">
        <title>Genome public.</title>
        <authorList>
            <person name="Liu C."/>
            <person name="Sun Q."/>
        </authorList>
    </citation>
    <scope>NUCLEOTIDE SEQUENCE</scope>
    <source>
        <strain evidence="2">NSJ-54</strain>
    </source>
</reference>
<dbReference type="NCBIfam" id="TIGR03725">
    <property type="entry name" value="T6A_YeaZ"/>
    <property type="match status" value="1"/>
</dbReference>
<protein>
    <submittedName>
        <fullName evidence="2">tRNA (Adenosine(37)-N6)-threonylcarbamoyltransferase complex dimerization subunit type 1 TsaB</fullName>
    </submittedName>
</protein>
<dbReference type="GO" id="GO:0005829">
    <property type="term" value="C:cytosol"/>
    <property type="evidence" value="ECO:0007669"/>
    <property type="project" value="TreeGrafter"/>
</dbReference>
<dbReference type="SUPFAM" id="SSF53067">
    <property type="entry name" value="Actin-like ATPase domain"/>
    <property type="match status" value="2"/>
</dbReference>